<proteinExistence type="predicted"/>
<dbReference type="Proteomes" id="UP000294850">
    <property type="component" value="Unassembled WGS sequence"/>
</dbReference>
<keyword evidence="2" id="KW-1185">Reference proteome</keyword>
<comment type="caution">
    <text evidence="1">The sequence shown here is derived from an EMBL/GenBank/DDBJ whole genome shotgun (WGS) entry which is preliminary data.</text>
</comment>
<dbReference type="RefSeq" id="WP_131959130.1">
    <property type="nucleotide sequence ID" value="NZ_SMFL01000005.1"/>
</dbReference>
<dbReference type="EMBL" id="SMFL01000005">
    <property type="protein sequence ID" value="TDE14546.1"/>
    <property type="molecule type" value="Genomic_DNA"/>
</dbReference>
<evidence type="ECO:0000313" key="1">
    <source>
        <dbReference type="EMBL" id="TDE14546.1"/>
    </source>
</evidence>
<dbReference type="AlphaFoldDB" id="A0A4R5DK63"/>
<gene>
    <name evidence="1" type="ORF">E0F88_15235</name>
</gene>
<dbReference type="OrthoDB" id="970393at2"/>
<reference evidence="1 2" key="1">
    <citation type="submission" date="2019-03" db="EMBL/GenBank/DDBJ databases">
        <title>Dyadobacter AR-3-6 sp. nov., isolated from arctic soil.</title>
        <authorList>
            <person name="Chaudhary D.K."/>
        </authorList>
    </citation>
    <scope>NUCLEOTIDE SEQUENCE [LARGE SCALE GENOMIC DNA]</scope>
    <source>
        <strain evidence="1 2">AR-3-6</strain>
    </source>
</reference>
<sequence length="152" mass="17380">MSGKKVGEIASGKFEYMAAWIKTDSLLNSEQIHWYFDYSSNRNDIKDTIAYLKDCAIYGVTLKLYNEEQKTAEEIIVELQKNYPGKYTHFVGTGYPYWLYAKGCLKILVQKRYFNVTPKTSVNIPVISFCYGVSDSQIKNYAATPGHLVNTD</sequence>
<evidence type="ECO:0000313" key="2">
    <source>
        <dbReference type="Proteomes" id="UP000294850"/>
    </source>
</evidence>
<organism evidence="1 2">
    <name type="scientific">Dyadobacter psychrotolerans</name>
    <dbReference type="NCBI Taxonomy" id="2541721"/>
    <lineage>
        <taxon>Bacteria</taxon>
        <taxon>Pseudomonadati</taxon>
        <taxon>Bacteroidota</taxon>
        <taxon>Cytophagia</taxon>
        <taxon>Cytophagales</taxon>
        <taxon>Spirosomataceae</taxon>
        <taxon>Dyadobacter</taxon>
    </lineage>
</organism>
<name>A0A4R5DK63_9BACT</name>
<protein>
    <submittedName>
        <fullName evidence="1">Uncharacterized protein</fullName>
    </submittedName>
</protein>
<accession>A0A4R5DK63</accession>